<dbReference type="Gene3D" id="3.30.470.10">
    <property type="match status" value="1"/>
</dbReference>
<dbReference type="PANTHER" id="PTHR42743">
    <property type="entry name" value="AMINO-ACID AMINOTRANSFERASE"/>
    <property type="match status" value="1"/>
</dbReference>
<dbReference type="InterPro" id="IPR050571">
    <property type="entry name" value="Class-IV_PLP-Dep_Aminotrnsfr"/>
</dbReference>
<evidence type="ECO:0000256" key="2">
    <source>
        <dbReference type="ARBA" id="ARBA00009320"/>
    </source>
</evidence>
<dbReference type="AlphaFoldDB" id="A0A1F7RLX0"/>
<dbReference type="Gene3D" id="3.20.10.10">
    <property type="entry name" value="D-amino Acid Aminotransferase, subunit A, domain 2"/>
    <property type="match status" value="1"/>
</dbReference>
<dbReference type="FunFam" id="3.20.10.10:FF:000002">
    <property type="entry name" value="D-alanine aminotransferase"/>
    <property type="match status" value="1"/>
</dbReference>
<dbReference type="InterPro" id="IPR036038">
    <property type="entry name" value="Aminotransferase-like"/>
</dbReference>
<accession>A0A1F7RLX0</accession>
<dbReference type="PANTHER" id="PTHR42743:SF11">
    <property type="entry name" value="AMINODEOXYCHORISMATE LYASE"/>
    <property type="match status" value="1"/>
</dbReference>
<name>A0A1F7RLX0_9BACT</name>
<dbReference type="PROSITE" id="PS00770">
    <property type="entry name" value="AA_TRANSFER_CLASS_4"/>
    <property type="match status" value="1"/>
</dbReference>
<dbReference type="Pfam" id="PF01063">
    <property type="entry name" value="Aminotran_4"/>
    <property type="match status" value="1"/>
</dbReference>
<evidence type="ECO:0000313" key="7">
    <source>
        <dbReference type="Proteomes" id="UP000178526"/>
    </source>
</evidence>
<keyword evidence="3 5" id="KW-0663">Pyridoxal phosphate</keyword>
<evidence type="ECO:0000256" key="5">
    <source>
        <dbReference type="RuleBase" id="RU004516"/>
    </source>
</evidence>
<proteinExistence type="inferred from homology"/>
<dbReference type="InterPro" id="IPR001544">
    <property type="entry name" value="Aminotrans_IV"/>
</dbReference>
<comment type="similarity">
    <text evidence="2 4">Belongs to the class-IV pyridoxal-phosphate-dependent aminotransferase family.</text>
</comment>
<dbReference type="InterPro" id="IPR043132">
    <property type="entry name" value="BCAT-like_C"/>
</dbReference>
<evidence type="ECO:0000256" key="3">
    <source>
        <dbReference type="ARBA" id="ARBA00022898"/>
    </source>
</evidence>
<evidence type="ECO:0000313" key="6">
    <source>
        <dbReference type="EMBL" id="OGL41877.1"/>
    </source>
</evidence>
<evidence type="ECO:0008006" key="8">
    <source>
        <dbReference type="Google" id="ProtNLM"/>
    </source>
</evidence>
<dbReference type="GO" id="GO:0046394">
    <property type="term" value="P:carboxylic acid biosynthetic process"/>
    <property type="evidence" value="ECO:0007669"/>
    <property type="project" value="UniProtKB-ARBA"/>
</dbReference>
<evidence type="ECO:0000256" key="1">
    <source>
        <dbReference type="ARBA" id="ARBA00001933"/>
    </source>
</evidence>
<dbReference type="Proteomes" id="UP000178526">
    <property type="component" value="Unassembled WGS sequence"/>
</dbReference>
<reference evidence="6 7" key="1">
    <citation type="journal article" date="2016" name="Nat. Commun.">
        <title>Thousands of microbial genomes shed light on interconnected biogeochemical processes in an aquifer system.</title>
        <authorList>
            <person name="Anantharaman K."/>
            <person name="Brown C.T."/>
            <person name="Hug L.A."/>
            <person name="Sharon I."/>
            <person name="Castelle C.J."/>
            <person name="Probst A.J."/>
            <person name="Thomas B.C."/>
            <person name="Singh A."/>
            <person name="Wilkins M.J."/>
            <person name="Karaoz U."/>
            <person name="Brodie E.L."/>
            <person name="Williams K.H."/>
            <person name="Hubbard S.S."/>
            <person name="Banfield J.F."/>
        </authorList>
    </citation>
    <scope>NUCLEOTIDE SEQUENCE [LARGE SCALE GENOMIC DNA]</scope>
</reference>
<sequence length="285" mass="31854">MKIYINGKFVPEEKALVSIFDRGFLYGDGAFETMRAYNGEVFKLEEHIKRLLATLRALKIKPPAEIFKSSQLLNLVLKENHLENAYLRLGVTRGKGEGGFEITKEMKPPLYIIVKPFKPYPESFYQKGVKAAIVSIRKTPSSSLNSKLKTHNFLPSILARIEAKKIGAFEGIMLDQKGHVCEGAVSNIFFVKGGILFTPSTQCDILEGITRNTVLELAKKLKIPVKEGKFKTQSLYSADECFLTNSLIEILSVKKIDSFLIGNGKPGEITKVLISTYKSLVNNLF</sequence>
<organism evidence="6 7">
    <name type="scientific">Candidatus Schekmanbacteria bacterium GWA2_38_11</name>
    <dbReference type="NCBI Taxonomy" id="1817876"/>
    <lineage>
        <taxon>Bacteria</taxon>
        <taxon>Candidatus Schekmaniibacteriota</taxon>
    </lineage>
</organism>
<gene>
    <name evidence="6" type="ORF">A2042_08080</name>
</gene>
<dbReference type="GO" id="GO:0003824">
    <property type="term" value="F:catalytic activity"/>
    <property type="evidence" value="ECO:0007669"/>
    <property type="project" value="InterPro"/>
</dbReference>
<evidence type="ECO:0000256" key="4">
    <source>
        <dbReference type="RuleBase" id="RU004106"/>
    </source>
</evidence>
<protein>
    <recommendedName>
        <fullName evidence="8">Branched-chain amino acid aminotransferase</fullName>
    </recommendedName>
</protein>
<comment type="caution">
    <text evidence="6">The sequence shown here is derived from an EMBL/GenBank/DDBJ whole genome shotgun (WGS) entry which is preliminary data.</text>
</comment>
<comment type="cofactor">
    <cofactor evidence="1 5">
        <name>pyridoxal 5'-phosphate</name>
        <dbReference type="ChEBI" id="CHEBI:597326"/>
    </cofactor>
</comment>
<dbReference type="InterPro" id="IPR018300">
    <property type="entry name" value="Aminotrans_IV_CS"/>
</dbReference>
<dbReference type="GO" id="GO:0005829">
    <property type="term" value="C:cytosol"/>
    <property type="evidence" value="ECO:0007669"/>
    <property type="project" value="TreeGrafter"/>
</dbReference>
<dbReference type="SUPFAM" id="SSF56752">
    <property type="entry name" value="D-aminoacid aminotransferase-like PLP-dependent enzymes"/>
    <property type="match status" value="1"/>
</dbReference>
<dbReference type="GO" id="GO:0008652">
    <property type="term" value="P:amino acid biosynthetic process"/>
    <property type="evidence" value="ECO:0007669"/>
    <property type="project" value="UniProtKB-ARBA"/>
</dbReference>
<dbReference type="EMBL" id="MGDB01000062">
    <property type="protein sequence ID" value="OGL41877.1"/>
    <property type="molecule type" value="Genomic_DNA"/>
</dbReference>
<dbReference type="InterPro" id="IPR043131">
    <property type="entry name" value="BCAT-like_N"/>
</dbReference>